<keyword evidence="1" id="KW-1133">Transmembrane helix</keyword>
<proteinExistence type="predicted"/>
<evidence type="ECO:0000256" key="1">
    <source>
        <dbReference type="SAM" id="Phobius"/>
    </source>
</evidence>
<dbReference type="AlphaFoldDB" id="A0A848KPL3"/>
<keyword evidence="1" id="KW-0812">Transmembrane</keyword>
<gene>
    <name evidence="2" type="ORF">FGL95_21145</name>
</gene>
<dbReference type="EMBL" id="VCQU01000007">
    <property type="protein sequence ID" value="NMN97547.1"/>
    <property type="molecule type" value="Genomic_DNA"/>
</dbReference>
<evidence type="ECO:0000313" key="2">
    <source>
        <dbReference type="EMBL" id="NMN97547.1"/>
    </source>
</evidence>
<keyword evidence="3" id="KW-1185">Reference proteome</keyword>
<feature type="transmembrane region" description="Helical" evidence="1">
    <location>
        <begin position="86"/>
        <end position="105"/>
    </location>
</feature>
<reference evidence="2 3" key="2">
    <citation type="submission" date="2020-06" db="EMBL/GenBank/DDBJ databases">
        <title>Antribacter stalactiti gen. nov., sp. nov., a new member of the family Nacardiaceae isolated from a cave.</title>
        <authorList>
            <person name="Kim I.S."/>
        </authorList>
    </citation>
    <scope>NUCLEOTIDE SEQUENCE [LARGE SCALE GENOMIC DNA]</scope>
    <source>
        <strain evidence="2 3">YC2-7</strain>
    </source>
</reference>
<dbReference type="RefSeq" id="WP_169590470.1">
    <property type="nucleotide sequence ID" value="NZ_VCQU01000007.1"/>
</dbReference>
<dbReference type="Proteomes" id="UP000535543">
    <property type="component" value="Unassembled WGS sequence"/>
</dbReference>
<sequence length="114" mass="11472">MKIDDLKTAAGDILKSSIVYAEPIEKDAVTVIAAASVSGGGGFGNGHDEKGQGEGAGLGLHGKPAGAFIVKGDRVRWQPAVDVNRLIAVVGVVAVVALIVGGRIARAESTRAAN</sequence>
<keyword evidence="1" id="KW-0472">Membrane</keyword>
<name>A0A848KPL3_9NOCA</name>
<accession>A0A848KPL3</accession>
<comment type="caution">
    <text evidence="2">The sequence shown here is derived from an EMBL/GenBank/DDBJ whole genome shotgun (WGS) entry which is preliminary data.</text>
</comment>
<evidence type="ECO:0000313" key="3">
    <source>
        <dbReference type="Proteomes" id="UP000535543"/>
    </source>
</evidence>
<protein>
    <submittedName>
        <fullName evidence="2">Sporulation protein</fullName>
    </submittedName>
</protein>
<reference evidence="2 3" key="1">
    <citation type="submission" date="2019-05" db="EMBL/GenBank/DDBJ databases">
        <authorList>
            <person name="Lee S.D."/>
        </authorList>
    </citation>
    <scope>NUCLEOTIDE SEQUENCE [LARGE SCALE GENOMIC DNA]</scope>
    <source>
        <strain evidence="2 3">YC2-7</strain>
    </source>
</reference>
<organism evidence="2 3">
    <name type="scientific">Antrihabitans stalactiti</name>
    <dbReference type="NCBI Taxonomy" id="2584121"/>
    <lineage>
        <taxon>Bacteria</taxon>
        <taxon>Bacillati</taxon>
        <taxon>Actinomycetota</taxon>
        <taxon>Actinomycetes</taxon>
        <taxon>Mycobacteriales</taxon>
        <taxon>Nocardiaceae</taxon>
        <taxon>Antrihabitans</taxon>
    </lineage>
</organism>